<dbReference type="WBParaSite" id="RSKR_0000025600.1">
    <property type="protein sequence ID" value="RSKR_0000025600.1"/>
    <property type="gene ID" value="RSKR_0000025600"/>
</dbReference>
<reference evidence="2" key="1">
    <citation type="submission" date="2016-11" db="UniProtKB">
        <authorList>
            <consortium name="WormBaseParasite"/>
        </authorList>
    </citation>
    <scope>IDENTIFICATION</scope>
    <source>
        <strain evidence="2">KR3021</strain>
    </source>
</reference>
<dbReference type="Proteomes" id="UP000095286">
    <property type="component" value="Unplaced"/>
</dbReference>
<name>A0AC35TGM0_9BILA</name>
<organism evidence="1 2">
    <name type="scientific">Rhabditophanes sp. KR3021</name>
    <dbReference type="NCBI Taxonomy" id="114890"/>
    <lineage>
        <taxon>Eukaryota</taxon>
        <taxon>Metazoa</taxon>
        <taxon>Ecdysozoa</taxon>
        <taxon>Nematoda</taxon>
        <taxon>Chromadorea</taxon>
        <taxon>Rhabditida</taxon>
        <taxon>Tylenchina</taxon>
        <taxon>Panagrolaimomorpha</taxon>
        <taxon>Strongyloidoidea</taxon>
        <taxon>Alloionematidae</taxon>
        <taxon>Rhabditophanes</taxon>
    </lineage>
</organism>
<evidence type="ECO:0000313" key="1">
    <source>
        <dbReference type="Proteomes" id="UP000095286"/>
    </source>
</evidence>
<accession>A0AC35TGM0</accession>
<proteinExistence type="predicted"/>
<sequence>MSEEDSINADLQAFLLSQEAPEPALNQGTKRKYEDHHQSHLIPGTSFRVPLNLNEIFVSTFNQVMASSSYVPICETGVESPGLSEANSSPVSKRSRTESVEEFNGNGNMGLAFPQNVPPFPMSMMPNNMKFLCLVNVLQKLGVLNPLFESMPLPEMPADQVIVDFIKNRSLECIIHIQTVVVAQKSYATERRFLRPAPTVRLINDPGWDHFRKLVTAANTEYTSKLIDKPLHIPQGSIIVDSSIAANLKGQLHTIDGLPDVDFDLIKTNSFCFRSCYCPQKLDRKIFELSVKLNTACGLILGRFHSEPIHIISKPSRKRTVLKRNEPTGSFIKSGSKIALFARLRNQNGMARCVNAYEDLFTGMSIDWDLLRIYIVENPEAPGDEMVYSNNYLHYNAVVKLVSCKTGYSLPLVKIIKESQSEETGYAPELVSQLQKVIFQFVNDPKKYLCFNGDSFPALSSRDQIDKYTLNKPCIYQIVSASESVYKFYYSNGLSTMPISPCPRIKKIEGTRDNDHFRIFIIGSNFSPFLHVWLGAKKIDKSYVITTESMVILLTTEQYEWLHSTTTEDKSIYFVREDGVIYPTDLSFPFNG</sequence>
<evidence type="ECO:0000313" key="2">
    <source>
        <dbReference type="WBParaSite" id="RSKR_0000025600.1"/>
    </source>
</evidence>
<protein>
    <submittedName>
        <fullName evidence="2">AAA domain-containing protein</fullName>
    </submittedName>
</protein>